<gene>
    <name evidence="2" type="ORF">HAT86_03095</name>
</gene>
<protein>
    <recommendedName>
        <fullName evidence="4">Gene transfer agent protein</fullName>
    </recommendedName>
</protein>
<dbReference type="RefSeq" id="WP_167193288.1">
    <property type="nucleotide sequence ID" value="NZ_JAAORB010000003.1"/>
</dbReference>
<dbReference type="Proteomes" id="UP000639775">
    <property type="component" value="Unassembled WGS sequence"/>
</dbReference>
<evidence type="ECO:0000313" key="2">
    <source>
        <dbReference type="EMBL" id="NHQ73453.1"/>
    </source>
</evidence>
<keyword evidence="3" id="KW-1185">Reference proteome</keyword>
<dbReference type="AlphaFoldDB" id="A0A967BF87"/>
<evidence type="ECO:0000256" key="1">
    <source>
        <dbReference type="SAM" id="Phobius"/>
    </source>
</evidence>
<evidence type="ECO:0008006" key="4">
    <source>
        <dbReference type="Google" id="ProtNLM"/>
    </source>
</evidence>
<keyword evidence="1" id="KW-0812">Transmembrane</keyword>
<organism evidence="2 3">
    <name type="scientific">Roseovarius gahaiensis</name>
    <dbReference type="NCBI Taxonomy" id="2716691"/>
    <lineage>
        <taxon>Bacteria</taxon>
        <taxon>Pseudomonadati</taxon>
        <taxon>Pseudomonadota</taxon>
        <taxon>Alphaproteobacteria</taxon>
        <taxon>Rhodobacterales</taxon>
        <taxon>Roseobacteraceae</taxon>
        <taxon>Roseovarius</taxon>
    </lineage>
</organism>
<accession>A0A967BF87</accession>
<keyword evidence="1" id="KW-0472">Membrane</keyword>
<reference evidence="2" key="1">
    <citation type="submission" date="2020-03" db="EMBL/GenBank/DDBJ databases">
        <title>Roseovarius gahaiensis sp. nov., isolated from Gahai Saline Lake, China.</title>
        <authorList>
            <person name="Sun X."/>
        </authorList>
    </citation>
    <scope>NUCLEOTIDE SEQUENCE</scope>
    <source>
        <strain evidence="2">GH877</strain>
    </source>
</reference>
<proteinExistence type="predicted"/>
<dbReference type="EMBL" id="JAAORB010000003">
    <property type="protein sequence ID" value="NHQ73453.1"/>
    <property type="molecule type" value="Genomic_DNA"/>
</dbReference>
<evidence type="ECO:0000313" key="3">
    <source>
        <dbReference type="Proteomes" id="UP000639775"/>
    </source>
</evidence>
<comment type="caution">
    <text evidence="2">The sequence shown here is derived from an EMBL/GenBank/DDBJ whole genome shotgun (WGS) entry which is preliminary data.</text>
</comment>
<feature type="transmembrane region" description="Helical" evidence="1">
    <location>
        <begin position="55"/>
        <end position="75"/>
    </location>
</feature>
<name>A0A967BF87_9RHOB</name>
<keyword evidence="1" id="KW-1133">Transmembrane helix</keyword>
<sequence>MAERDPGERYGFEPFDCAPALRLEAHERVARLQHDALLHRLQKIEEALAQLERRLWLAVYGVMAAILAQAFQPLLAAMP</sequence>